<sequence length="255" mass="28628">MPDKDTLQPLALFLLSSTEPVSFILGLGVTMVLSRQKLSSSPKHLAQPVYAQALHSIVTKNIQCDEQIIFFITACAAKEALYFKAAENKEMTILQRFFSKVILIDTFPIQSTSELCNYTSLRCQGVDHRLSMRRVFPASINIWLSLHDIEALATLASTIKAPIPHDIGRKLGDRFPLTVKHFGMLLKDLWVQSSPNQNDFIVDRVFVLYGQMAMALHGLEKAVYVQEPSLFYRSIGILRQSSGKVIASMERTVNP</sequence>
<organism evidence="2">
    <name type="scientific">Aspergillus arachidicola</name>
    <dbReference type="NCBI Taxonomy" id="656916"/>
    <lineage>
        <taxon>Eukaryota</taxon>
        <taxon>Fungi</taxon>
        <taxon>Dikarya</taxon>
        <taxon>Ascomycota</taxon>
        <taxon>Pezizomycotina</taxon>
        <taxon>Eurotiomycetes</taxon>
        <taxon>Eurotiomycetidae</taxon>
        <taxon>Eurotiales</taxon>
        <taxon>Aspergillaceae</taxon>
        <taxon>Aspergillus</taxon>
        <taxon>Aspergillus subgen. Circumdati</taxon>
    </lineage>
</organism>
<evidence type="ECO:0000313" key="2">
    <source>
        <dbReference type="EMBL" id="KAE8334494.1"/>
    </source>
</evidence>
<name>A0A5N6XMM0_9EURO</name>
<keyword evidence="1" id="KW-1133">Transmembrane helix</keyword>
<keyword evidence="1" id="KW-0472">Membrane</keyword>
<feature type="transmembrane region" description="Helical" evidence="1">
    <location>
        <begin position="12"/>
        <end position="33"/>
    </location>
</feature>
<dbReference type="EMBL" id="ML737271">
    <property type="protein sequence ID" value="KAE8334494.1"/>
    <property type="molecule type" value="Genomic_DNA"/>
</dbReference>
<dbReference type="OrthoDB" id="4504659at2759"/>
<gene>
    <name evidence="2" type="ORF">BDV24DRAFT_156822</name>
</gene>
<accession>A0A5N6XMM0</accession>
<dbReference type="AlphaFoldDB" id="A0A5N6XMM0"/>
<keyword evidence="1" id="KW-0812">Transmembrane</keyword>
<evidence type="ECO:0000256" key="1">
    <source>
        <dbReference type="SAM" id="Phobius"/>
    </source>
</evidence>
<dbReference type="Proteomes" id="UP000325558">
    <property type="component" value="Unassembled WGS sequence"/>
</dbReference>
<reference evidence="2" key="1">
    <citation type="submission" date="2019-04" db="EMBL/GenBank/DDBJ databases">
        <title>Friends and foes A comparative genomics study of 23 Aspergillus species from section Flavi.</title>
        <authorList>
            <consortium name="DOE Joint Genome Institute"/>
            <person name="Kjaerbolling I."/>
            <person name="Vesth T."/>
            <person name="Frisvad J.C."/>
            <person name="Nybo J.L."/>
            <person name="Theobald S."/>
            <person name="Kildgaard S."/>
            <person name="Isbrandt T."/>
            <person name="Kuo A."/>
            <person name="Sato A."/>
            <person name="Lyhne E.K."/>
            <person name="Kogle M.E."/>
            <person name="Wiebenga A."/>
            <person name="Kun R.S."/>
            <person name="Lubbers R.J."/>
            <person name="Makela M.R."/>
            <person name="Barry K."/>
            <person name="Chovatia M."/>
            <person name="Clum A."/>
            <person name="Daum C."/>
            <person name="Haridas S."/>
            <person name="He G."/>
            <person name="LaButti K."/>
            <person name="Lipzen A."/>
            <person name="Mondo S."/>
            <person name="Riley R."/>
            <person name="Salamov A."/>
            <person name="Simmons B.A."/>
            <person name="Magnuson J.K."/>
            <person name="Henrissat B."/>
            <person name="Mortensen U.H."/>
            <person name="Larsen T.O."/>
            <person name="Devries R.P."/>
            <person name="Grigoriev I.V."/>
            <person name="Machida M."/>
            <person name="Baker S.E."/>
            <person name="Andersen M.R."/>
        </authorList>
    </citation>
    <scope>NUCLEOTIDE SEQUENCE</scope>
    <source>
        <strain evidence="2">CBS 117612</strain>
    </source>
</reference>
<protein>
    <submittedName>
        <fullName evidence="2">Uncharacterized protein</fullName>
    </submittedName>
</protein>
<proteinExistence type="predicted"/>